<dbReference type="Proteomes" id="UP000260655">
    <property type="component" value="Unassembled WGS sequence"/>
</dbReference>
<name>A0A3E4GL60_9FIRM</name>
<sequence length="299" mass="33669">MRKYFRQAGYFAAILILLPYVVTILLNGRSSLAQDNGTSPYVTVKSDEKNRKISLDEYGIGILAKEIEGDAEEEALKAQAVLIRTSIYKSIQDEGTSTVLTKEYWTRQQMESNWGADHYGEYYEKMKAAWDETRGQVLMYDGKLILTPYHRLSNGKTRSGNEVFGSEEYPYLQSRECPEDVEAKEEMTVSMIQGSDMEVTGTDSAGYVTAVRCGSETVNGEEFRRTYHLASSCFALQDYDGQTRVTAKGIGHGLGMSQYTAEKMAEEGKSCEEILQYFFTDVSLEEVTDIVIEKNEKGE</sequence>
<gene>
    <name evidence="2" type="ORF">DXD67_15950</name>
</gene>
<dbReference type="EMBL" id="QSOV01000032">
    <property type="protein sequence ID" value="RGJ20249.1"/>
    <property type="molecule type" value="Genomic_DNA"/>
</dbReference>
<evidence type="ECO:0000313" key="3">
    <source>
        <dbReference type="Proteomes" id="UP000260655"/>
    </source>
</evidence>
<dbReference type="InterPro" id="IPR013693">
    <property type="entry name" value="SpoIID/LytB_N"/>
</dbReference>
<evidence type="ECO:0000313" key="2">
    <source>
        <dbReference type="EMBL" id="RGJ20249.1"/>
    </source>
</evidence>
<protein>
    <submittedName>
        <fullName evidence="2">SpoIID/LytB domain-containing protein</fullName>
    </submittedName>
</protein>
<dbReference type="Pfam" id="PF08486">
    <property type="entry name" value="SpoIID"/>
    <property type="match status" value="1"/>
</dbReference>
<feature type="domain" description="Sporulation stage II protein D amidase enhancer LytB N-terminal" evidence="1">
    <location>
        <begin position="51"/>
        <end position="140"/>
    </location>
</feature>
<dbReference type="GO" id="GO:0030435">
    <property type="term" value="P:sporulation resulting in formation of a cellular spore"/>
    <property type="evidence" value="ECO:0007669"/>
    <property type="project" value="InterPro"/>
</dbReference>
<dbReference type="RefSeq" id="WP_117559489.1">
    <property type="nucleotide sequence ID" value="NZ_JBQHQT010000016.1"/>
</dbReference>
<proteinExistence type="predicted"/>
<organism evidence="2 3">
    <name type="scientific">Coprococcus comes</name>
    <dbReference type="NCBI Taxonomy" id="410072"/>
    <lineage>
        <taxon>Bacteria</taxon>
        <taxon>Bacillati</taxon>
        <taxon>Bacillota</taxon>
        <taxon>Clostridia</taxon>
        <taxon>Lachnospirales</taxon>
        <taxon>Lachnospiraceae</taxon>
        <taxon>Coprococcus</taxon>
    </lineage>
</organism>
<comment type="caution">
    <text evidence="2">The sequence shown here is derived from an EMBL/GenBank/DDBJ whole genome shotgun (WGS) entry which is preliminary data.</text>
</comment>
<evidence type="ECO:0000259" key="1">
    <source>
        <dbReference type="Pfam" id="PF08486"/>
    </source>
</evidence>
<reference evidence="2 3" key="1">
    <citation type="submission" date="2018-08" db="EMBL/GenBank/DDBJ databases">
        <title>A genome reference for cultivated species of the human gut microbiota.</title>
        <authorList>
            <person name="Zou Y."/>
            <person name="Xue W."/>
            <person name="Luo G."/>
        </authorList>
    </citation>
    <scope>NUCLEOTIDE SEQUENCE [LARGE SCALE GENOMIC DNA]</scope>
    <source>
        <strain evidence="2 3">TM07-19</strain>
    </source>
</reference>
<dbReference type="NCBIfam" id="TIGR02669">
    <property type="entry name" value="SpoIID_LytB"/>
    <property type="match status" value="1"/>
</dbReference>
<dbReference type="InterPro" id="IPR013486">
    <property type="entry name" value="SpoIID/LytB"/>
</dbReference>
<accession>A0A3E4GL60</accession>
<dbReference type="AlphaFoldDB" id="A0A3E4GL60"/>